<dbReference type="InterPro" id="IPR000014">
    <property type="entry name" value="PAS"/>
</dbReference>
<sequence>MTCESNIIDLQEILQLKNEKTILLERVEELEKKMKDLEKSLRISEQIKLNILNVLPINIFLEDREGRTVFVNDQVLKAHGMDREELFGKTVYDFFPHHIAELNRKVDLEVWKQRKLFTNEILGGFQGEERDLLTGKTIVQAETEDYLLGFALDITDRVKAERMLRESEELFRNVVDQAADSIFLIDLNGRLLKVNAAAAGMLGYSKEELNKRGVSDIFAMLPQKLIELKKCVEGNESCHFEDSMSAYDGNLIPVDLNLRLINTGGKKIFLALGRDIRERKEAERAIQHMAFHDALTGLPNRWYIQSYSKAFCGSEGSDELGILLLDLDHFKVINDNMGHQAGDSLLKDVASRLKSVCNDGNIVARFGGDEFIVLIPNIKSKDEALETSKRIFDTLEKPFLIHSQKVVVTASIGISVSPADGTELNRLIRNADLAMYRSKQNGRNCCMLYDPSLEANAVGRLELEIAMHRASGRE</sequence>
<feature type="domain" description="PAS" evidence="2">
    <location>
        <begin position="44"/>
        <end position="95"/>
    </location>
</feature>
<dbReference type="Gene3D" id="3.30.450.20">
    <property type="entry name" value="PAS domain"/>
    <property type="match status" value="2"/>
</dbReference>
<dbReference type="PROSITE" id="PS50887">
    <property type="entry name" value="GGDEF"/>
    <property type="match status" value="1"/>
</dbReference>
<evidence type="ECO:0000313" key="4">
    <source>
        <dbReference type="EMBL" id="RHW31191.1"/>
    </source>
</evidence>
<dbReference type="AlphaFoldDB" id="A0A417YEW3"/>
<dbReference type="SUPFAM" id="SSF55073">
    <property type="entry name" value="Nucleotide cyclase"/>
    <property type="match status" value="1"/>
</dbReference>
<proteinExistence type="predicted"/>
<evidence type="ECO:0000259" key="3">
    <source>
        <dbReference type="PROSITE" id="PS50887"/>
    </source>
</evidence>
<dbReference type="Pfam" id="PF08448">
    <property type="entry name" value="PAS_4"/>
    <property type="match status" value="1"/>
</dbReference>
<dbReference type="EMBL" id="QWEG01000024">
    <property type="protein sequence ID" value="RHW31191.1"/>
    <property type="molecule type" value="Genomic_DNA"/>
</dbReference>
<dbReference type="Pfam" id="PF00990">
    <property type="entry name" value="GGDEF"/>
    <property type="match status" value="1"/>
</dbReference>
<evidence type="ECO:0000259" key="2">
    <source>
        <dbReference type="PROSITE" id="PS50112"/>
    </source>
</evidence>
<dbReference type="InterPro" id="IPR029787">
    <property type="entry name" value="Nucleotide_cyclase"/>
</dbReference>
<dbReference type="CDD" id="cd01949">
    <property type="entry name" value="GGDEF"/>
    <property type="match status" value="1"/>
</dbReference>
<dbReference type="SMART" id="SM00091">
    <property type="entry name" value="PAS"/>
    <property type="match status" value="2"/>
</dbReference>
<dbReference type="PANTHER" id="PTHR44757">
    <property type="entry name" value="DIGUANYLATE CYCLASE DGCP"/>
    <property type="match status" value="1"/>
</dbReference>
<dbReference type="SMART" id="SM00267">
    <property type="entry name" value="GGDEF"/>
    <property type="match status" value="1"/>
</dbReference>
<feature type="coiled-coil region" evidence="1">
    <location>
        <begin position="13"/>
        <end position="47"/>
    </location>
</feature>
<comment type="caution">
    <text evidence="4">The sequence shown here is derived from an EMBL/GenBank/DDBJ whole genome shotgun (WGS) entry which is preliminary data.</text>
</comment>
<dbReference type="PROSITE" id="PS50112">
    <property type="entry name" value="PAS"/>
    <property type="match status" value="2"/>
</dbReference>
<dbReference type="InterPro" id="IPR000160">
    <property type="entry name" value="GGDEF_dom"/>
</dbReference>
<feature type="domain" description="GGDEF" evidence="3">
    <location>
        <begin position="318"/>
        <end position="451"/>
    </location>
</feature>
<name>A0A417YEW3_9BACI</name>
<gene>
    <name evidence="4" type="ORF">D1B31_22670</name>
</gene>
<dbReference type="FunFam" id="3.30.70.270:FF:000001">
    <property type="entry name" value="Diguanylate cyclase domain protein"/>
    <property type="match status" value="1"/>
</dbReference>
<dbReference type="NCBIfam" id="TIGR00254">
    <property type="entry name" value="GGDEF"/>
    <property type="match status" value="1"/>
</dbReference>
<protein>
    <submittedName>
        <fullName evidence="4">Sensor domain-containing diguanylate cyclase</fullName>
    </submittedName>
</protein>
<organism evidence="4 5">
    <name type="scientific">Neobacillus notoginsengisoli</name>
    <dbReference type="NCBI Taxonomy" id="1578198"/>
    <lineage>
        <taxon>Bacteria</taxon>
        <taxon>Bacillati</taxon>
        <taxon>Bacillota</taxon>
        <taxon>Bacilli</taxon>
        <taxon>Bacillales</taxon>
        <taxon>Bacillaceae</taxon>
        <taxon>Neobacillus</taxon>
    </lineage>
</organism>
<dbReference type="NCBIfam" id="TIGR00229">
    <property type="entry name" value="sensory_box"/>
    <property type="match status" value="2"/>
</dbReference>
<evidence type="ECO:0000256" key="1">
    <source>
        <dbReference type="SAM" id="Coils"/>
    </source>
</evidence>
<dbReference type="Gene3D" id="3.30.70.270">
    <property type="match status" value="1"/>
</dbReference>
<accession>A0A417YEW3</accession>
<dbReference type="InterPro" id="IPR052155">
    <property type="entry name" value="Biofilm_reg_signaling"/>
</dbReference>
<keyword evidence="1" id="KW-0175">Coiled coil</keyword>
<dbReference type="CDD" id="cd00130">
    <property type="entry name" value="PAS"/>
    <property type="match status" value="2"/>
</dbReference>
<dbReference type="InterPro" id="IPR013656">
    <property type="entry name" value="PAS_4"/>
</dbReference>
<dbReference type="SUPFAM" id="SSF55785">
    <property type="entry name" value="PYP-like sensor domain (PAS domain)"/>
    <property type="match status" value="2"/>
</dbReference>
<dbReference type="Pfam" id="PF13426">
    <property type="entry name" value="PAS_9"/>
    <property type="match status" value="1"/>
</dbReference>
<evidence type="ECO:0000313" key="5">
    <source>
        <dbReference type="Proteomes" id="UP000284416"/>
    </source>
</evidence>
<feature type="domain" description="PAS" evidence="2">
    <location>
        <begin position="167"/>
        <end position="209"/>
    </location>
</feature>
<dbReference type="Proteomes" id="UP000284416">
    <property type="component" value="Unassembled WGS sequence"/>
</dbReference>
<reference evidence="4 5" key="1">
    <citation type="journal article" date="2017" name="Int. J. Syst. Evol. Microbiol.">
        <title>Bacillus notoginsengisoli sp. nov., a novel bacterium isolated from the rhizosphere of Panax notoginseng.</title>
        <authorList>
            <person name="Zhang M.Y."/>
            <person name="Cheng J."/>
            <person name="Cai Y."/>
            <person name="Zhang T.Y."/>
            <person name="Wu Y.Y."/>
            <person name="Manikprabhu D."/>
            <person name="Li W.J."/>
            <person name="Zhang Y.X."/>
        </authorList>
    </citation>
    <scope>NUCLEOTIDE SEQUENCE [LARGE SCALE GENOMIC DNA]</scope>
    <source>
        <strain evidence="4 5">JCM 30743</strain>
    </source>
</reference>
<keyword evidence="5" id="KW-1185">Reference proteome</keyword>
<dbReference type="InterPro" id="IPR035965">
    <property type="entry name" value="PAS-like_dom_sf"/>
</dbReference>
<dbReference type="PANTHER" id="PTHR44757:SF2">
    <property type="entry name" value="BIOFILM ARCHITECTURE MAINTENANCE PROTEIN MBAA"/>
    <property type="match status" value="1"/>
</dbReference>
<dbReference type="InterPro" id="IPR043128">
    <property type="entry name" value="Rev_trsase/Diguanyl_cyclase"/>
</dbReference>